<keyword evidence="4" id="KW-1185">Reference proteome</keyword>
<evidence type="ECO:0000313" key="3">
    <source>
        <dbReference type="EMBL" id="SCG56702.1"/>
    </source>
</evidence>
<sequence length="83" mass="8834">MRAQVGQGDSAPDPRAKPGDELPIVYNPQHPTGDVRDSRTPENHRGVYLLPGVTMFGLVGGSLASRGLVRAERRERAGGAAGW</sequence>
<feature type="transmembrane region" description="Helical" evidence="2">
    <location>
        <begin position="48"/>
        <end position="69"/>
    </location>
</feature>
<name>A0A1C5IE77_9ACTN</name>
<evidence type="ECO:0000256" key="1">
    <source>
        <dbReference type="SAM" id="MobiDB-lite"/>
    </source>
</evidence>
<keyword evidence="2" id="KW-0812">Transmembrane</keyword>
<gene>
    <name evidence="3" type="ORF">GA0074704_3297</name>
</gene>
<evidence type="ECO:0000313" key="4">
    <source>
        <dbReference type="Proteomes" id="UP000198210"/>
    </source>
</evidence>
<accession>A0A1C5IE77</accession>
<keyword evidence="2" id="KW-0472">Membrane</keyword>
<dbReference type="AlphaFoldDB" id="A0A1C5IE77"/>
<evidence type="ECO:0008006" key="5">
    <source>
        <dbReference type="Google" id="ProtNLM"/>
    </source>
</evidence>
<proteinExistence type="predicted"/>
<feature type="compositionally biased region" description="Basic and acidic residues" evidence="1">
    <location>
        <begin position="33"/>
        <end position="43"/>
    </location>
</feature>
<feature type="region of interest" description="Disordered" evidence="1">
    <location>
        <begin position="1"/>
        <end position="43"/>
    </location>
</feature>
<organism evidence="3 4">
    <name type="scientific">Micromonospora siamensis</name>
    <dbReference type="NCBI Taxonomy" id="299152"/>
    <lineage>
        <taxon>Bacteria</taxon>
        <taxon>Bacillati</taxon>
        <taxon>Actinomycetota</taxon>
        <taxon>Actinomycetes</taxon>
        <taxon>Micromonosporales</taxon>
        <taxon>Micromonosporaceae</taxon>
        <taxon>Micromonospora</taxon>
    </lineage>
</organism>
<protein>
    <recommendedName>
        <fullName evidence="5">DUF3592 domain-containing protein</fullName>
    </recommendedName>
</protein>
<evidence type="ECO:0000256" key="2">
    <source>
        <dbReference type="SAM" id="Phobius"/>
    </source>
</evidence>
<keyword evidence="2" id="KW-1133">Transmembrane helix</keyword>
<dbReference type="EMBL" id="LT607751">
    <property type="protein sequence ID" value="SCG56702.1"/>
    <property type="molecule type" value="Genomic_DNA"/>
</dbReference>
<dbReference type="Proteomes" id="UP000198210">
    <property type="component" value="Chromosome I"/>
</dbReference>
<reference evidence="3 4" key="1">
    <citation type="submission" date="2016-06" db="EMBL/GenBank/DDBJ databases">
        <authorList>
            <person name="Kjaerup R.B."/>
            <person name="Dalgaard T.S."/>
            <person name="Juul-Madsen H.R."/>
        </authorList>
    </citation>
    <scope>NUCLEOTIDE SEQUENCE [LARGE SCALE GENOMIC DNA]</scope>
    <source>
        <strain evidence="3 4">DSM 45097</strain>
    </source>
</reference>